<dbReference type="SUPFAM" id="SSF144232">
    <property type="entry name" value="HIT/MYND zinc finger-like"/>
    <property type="match status" value="1"/>
</dbReference>
<keyword evidence="2 4" id="KW-0863">Zinc-finger</keyword>
<evidence type="ECO:0000256" key="2">
    <source>
        <dbReference type="ARBA" id="ARBA00022771"/>
    </source>
</evidence>
<dbReference type="EMBL" id="JADXDR010000086">
    <property type="protein sequence ID" value="KAI7840036.1"/>
    <property type="molecule type" value="Genomic_DNA"/>
</dbReference>
<keyword evidence="3" id="KW-0862">Zinc</keyword>
<evidence type="ECO:0000259" key="5">
    <source>
        <dbReference type="PROSITE" id="PS50865"/>
    </source>
</evidence>
<name>A0AAD5H123_9CHLO</name>
<dbReference type="Pfam" id="PF01753">
    <property type="entry name" value="zf-MYND"/>
    <property type="match status" value="1"/>
</dbReference>
<evidence type="ECO:0000256" key="4">
    <source>
        <dbReference type="PROSITE-ProRule" id="PRU00134"/>
    </source>
</evidence>
<evidence type="ECO:0000313" key="6">
    <source>
        <dbReference type="EMBL" id="KAI7840036.1"/>
    </source>
</evidence>
<evidence type="ECO:0000313" key="7">
    <source>
        <dbReference type="Proteomes" id="UP001205105"/>
    </source>
</evidence>
<dbReference type="GO" id="GO:0008270">
    <property type="term" value="F:zinc ion binding"/>
    <property type="evidence" value="ECO:0007669"/>
    <property type="project" value="UniProtKB-KW"/>
</dbReference>
<reference evidence="6" key="1">
    <citation type="submission" date="2020-11" db="EMBL/GenBank/DDBJ databases">
        <title>Chlorella ohadii genome sequencing and assembly.</title>
        <authorList>
            <person name="Murik O."/>
            <person name="Treves H."/>
            <person name="Kedem I."/>
            <person name="Shotland Y."/>
            <person name="Kaplan A."/>
        </authorList>
    </citation>
    <scope>NUCLEOTIDE SEQUENCE</scope>
    <source>
        <strain evidence="6">1</strain>
    </source>
</reference>
<evidence type="ECO:0000256" key="3">
    <source>
        <dbReference type="ARBA" id="ARBA00022833"/>
    </source>
</evidence>
<accession>A0AAD5H123</accession>
<dbReference type="PROSITE" id="PS01360">
    <property type="entry name" value="ZF_MYND_1"/>
    <property type="match status" value="1"/>
</dbReference>
<dbReference type="AlphaFoldDB" id="A0AAD5H123"/>
<evidence type="ECO:0000256" key="1">
    <source>
        <dbReference type="ARBA" id="ARBA00022723"/>
    </source>
</evidence>
<dbReference type="PROSITE" id="PS50865">
    <property type="entry name" value="ZF_MYND_2"/>
    <property type="match status" value="1"/>
</dbReference>
<protein>
    <recommendedName>
        <fullName evidence="5">MYND-type domain-containing protein</fullName>
    </recommendedName>
</protein>
<proteinExistence type="predicted"/>
<organism evidence="6 7">
    <name type="scientific">Chlorella ohadii</name>
    <dbReference type="NCBI Taxonomy" id="2649997"/>
    <lineage>
        <taxon>Eukaryota</taxon>
        <taxon>Viridiplantae</taxon>
        <taxon>Chlorophyta</taxon>
        <taxon>core chlorophytes</taxon>
        <taxon>Trebouxiophyceae</taxon>
        <taxon>Chlorellales</taxon>
        <taxon>Chlorellaceae</taxon>
        <taxon>Chlorella clade</taxon>
        <taxon>Chlorella</taxon>
    </lineage>
</organism>
<dbReference type="Gene3D" id="6.10.140.2220">
    <property type="match status" value="1"/>
</dbReference>
<dbReference type="InterPro" id="IPR002893">
    <property type="entry name" value="Znf_MYND"/>
</dbReference>
<feature type="domain" description="MYND-type" evidence="5">
    <location>
        <begin position="328"/>
        <end position="367"/>
    </location>
</feature>
<gene>
    <name evidence="6" type="ORF">COHA_006242</name>
</gene>
<keyword evidence="7" id="KW-1185">Reference proteome</keyword>
<sequence>MDFTVSLHRIFLDDAGQRRQDLTAQDKDQALALLVQVALRTLAAPVLALNLDEQCEAALSHMVDELSGSGPSSVAVEPSTRTLARACLSVMCVVLGTTGCPDSLRTTLQNMEAVRSHPGHAVVKQALFQRAEQHTAALNPPVTAADLQQLDGLLELQAAHRLIQMGGERQQLNKLKDTALRAIQRLRALGAGSNAAFLHRRASDVLAGAGKLREALPESRAALRLATAEKAHVAVMASCLGLTTLLMSGAGGPQFSKQEVEDLLAQGRRARHLCKRWIPSQVSASYKQTLRQQEEYLAETLSLQPGRDLLDVDDEEFVPMTITSAPRCWGCGRHSSTLRKCSACHEAAYCSHECQRQHWRAEHRSSCMGRANAS</sequence>
<comment type="caution">
    <text evidence="6">The sequence shown here is derived from an EMBL/GenBank/DDBJ whole genome shotgun (WGS) entry which is preliminary data.</text>
</comment>
<dbReference type="Proteomes" id="UP001205105">
    <property type="component" value="Unassembled WGS sequence"/>
</dbReference>
<keyword evidence="1" id="KW-0479">Metal-binding</keyword>